<evidence type="ECO:0000313" key="2">
    <source>
        <dbReference type="Proteomes" id="UP001198439"/>
    </source>
</evidence>
<gene>
    <name evidence="1" type="ORF">LJD69_13905</name>
</gene>
<dbReference type="EMBL" id="JAJDKZ010000305">
    <property type="protein sequence ID" value="MCB8611682.1"/>
    <property type="molecule type" value="Genomic_DNA"/>
</dbReference>
<sequence length="75" mass="8379">GKSGSGKSTSLRNCIDKDFNLIRVLDKPLPFKGKINGWKTDDYQIIMKALVQAKAKSIVIDDAGYLITNHFMRGH</sequence>
<dbReference type="AlphaFoldDB" id="A0AAW4VRJ7"/>
<dbReference type="Proteomes" id="UP001198439">
    <property type="component" value="Unassembled WGS sequence"/>
</dbReference>
<proteinExistence type="predicted"/>
<feature type="non-terminal residue" evidence="1">
    <location>
        <position position="1"/>
    </location>
</feature>
<organism evidence="1 2">
    <name type="scientific">Faecalibacillus faecis</name>
    <dbReference type="NCBI Taxonomy" id="1982628"/>
    <lineage>
        <taxon>Bacteria</taxon>
        <taxon>Bacillati</taxon>
        <taxon>Bacillota</taxon>
        <taxon>Erysipelotrichia</taxon>
        <taxon>Erysipelotrichales</taxon>
        <taxon>Coprobacillaceae</taxon>
        <taxon>Faecalibacillus</taxon>
    </lineage>
</organism>
<reference evidence="1" key="1">
    <citation type="submission" date="2021-10" db="EMBL/GenBank/DDBJ databases">
        <title>Collection of gut derived symbiotic bacterial strains cultured from healthy donors.</title>
        <authorList>
            <person name="Lin H."/>
            <person name="Littmann E."/>
            <person name="Kohout C."/>
            <person name="Pamer E.G."/>
        </authorList>
    </citation>
    <scope>NUCLEOTIDE SEQUENCE</scope>
    <source>
        <strain evidence="1">DFI.4.48</strain>
    </source>
</reference>
<protein>
    <submittedName>
        <fullName evidence="1">TGBp1 family protein</fullName>
    </submittedName>
</protein>
<evidence type="ECO:0000313" key="1">
    <source>
        <dbReference type="EMBL" id="MCB8611682.1"/>
    </source>
</evidence>
<dbReference type="RefSeq" id="WP_227280235.1">
    <property type="nucleotide sequence ID" value="NZ_JAJDKZ010000305.1"/>
</dbReference>
<comment type="caution">
    <text evidence="1">The sequence shown here is derived from an EMBL/GenBank/DDBJ whole genome shotgun (WGS) entry which is preliminary data.</text>
</comment>
<feature type="non-terminal residue" evidence="1">
    <location>
        <position position="75"/>
    </location>
</feature>
<name>A0AAW4VRJ7_9FIRM</name>
<accession>A0AAW4VRJ7</accession>